<dbReference type="PANTHER" id="PTHR43002">
    <property type="entry name" value="GLYCOGEN DEBRANCHING ENZYME"/>
    <property type="match status" value="1"/>
</dbReference>
<keyword evidence="8" id="KW-1185">Reference proteome</keyword>
<dbReference type="RefSeq" id="WP_216876794.1">
    <property type="nucleotide sequence ID" value="NZ_JAERQM010000004.1"/>
</dbReference>
<sequence length="1360" mass="144756">MRLEAAPGRAEPLGARLDSAGANFAFPAPGASAVFLCLFDAQDREVARLRLPGRNGDVHHGHVAGLTEGQRYGLRVEGPFEPWHGHRFNPQKLLVDPWARALDRPFALHPALFDTGDAPEGTDSAPFLPKAILTASLPASPGHAPRGPQVIYELHVRGFSRLNPAVPEALRGTFAGLGHAASIAHLKRLGVTMVELLPAAAWVDERHLPPLGLSNYWGYNPVALLAPDPRLAPGGMAEVRAAIAALHEAGIAVVQDVVFNHTGECDEFGPTLSLKGLGNAAFHRLIPGDARRYVNDAGTGNTLALDRPWPLRLVMDAFRHWAEQAGLDGFRLDLATTLARRDTGFDGDAPLIQAMRQDPVLRELLIIAEPWDIGPEGYQLGRFPPGWGEWNDRFRDDVRRFWRGDAGRVGALAARLAGSADIFPGRALSDSVNYVTAHDGFSLADLVSHSEKHNLANGEDNRDGTTDNISWNNGAEGSSDDPAIRARRQGDIRALLATLLLARGTPMLAMGDEAGRSQSGNNNAYAQDNAIGWFDWASADQGLVDFTARLIAARKAHPALHDAAPLTGTASGGLPDVAWLRPDGAAMAEADWHDAENRALLALLHKDGDRCLLALNAGPARPLALPAPRPGHRWTLLADSADPTRKDLPTELPARAVLLLAEERAAPLAQSDAALLARLAGAAGIDTHWYAISGERTEVPADTLRGLLDALGLPARNAAAIRDSLATLSTIPPLPGAFSHRGTAPVLLPMPLADRPVMLRIACEDGSTQRLAIPPEAGTTERLLLPDGRTAARRLVALPSLPIGRHLIFDEAAPEAACHLAIAPTTCHLPPILAGGGRVFGVAAQIYGLRGAQDQGIGDFSAVAEYARMAQDQGAAFLGLSPPHALFPTDRSRASPYHPSDRRFLDPIFVDVMALPVMADHEAVHAALAAAEPVFQRLSQRTSVDHDAVWQAKRAVLRAAWDALPKDHPAFAAFRQEGGLALDQFCAFAALAERIGHSDSRRWPEGLRHGDDSGLTAFQAEAADAIGFAAFQQWLADAQLSEAGQAGAGLYRDLAVGAAPDGAEIWSGDSRFLPGFSVGAPPDPFAAEGQVWGLPPPDPCHGTAEGHAPFARLIRANMRHAAALRVDHVLGMRRLFLVPEGAKGSEGTYLAQPFEALLGQLALESHHAGCLVVGEDLGTVPPGIGEALRAADVLSYRVLWFERRGRAFTPPEAWPARAAACVSTHDLATLAGFWVGADLVERESLGLLAEPESARAERAADRAALLEALAAHGLLPEDATADGPLDDALAAAIHALVAMTPSALLLVQAEDLAGETEAVNLPGTDRERPNWRRRLPLPAGPLAALPRAQAILAELRRLRG</sequence>
<dbReference type="EC" id="2.4.1.25" evidence="4"/>
<dbReference type="InterPro" id="IPR006047">
    <property type="entry name" value="GH13_cat_dom"/>
</dbReference>
<evidence type="ECO:0000256" key="3">
    <source>
        <dbReference type="ARBA" id="ARBA00023277"/>
    </source>
</evidence>
<feature type="region of interest" description="Disordered" evidence="5">
    <location>
        <begin position="454"/>
        <end position="483"/>
    </location>
</feature>
<organism evidence="7 8">
    <name type="scientific">Falsiroseomonas oleicola</name>
    <dbReference type="NCBI Taxonomy" id="2801474"/>
    <lineage>
        <taxon>Bacteria</taxon>
        <taxon>Pseudomonadati</taxon>
        <taxon>Pseudomonadota</taxon>
        <taxon>Alphaproteobacteria</taxon>
        <taxon>Acetobacterales</taxon>
        <taxon>Roseomonadaceae</taxon>
        <taxon>Falsiroseomonas</taxon>
    </lineage>
</organism>
<dbReference type="InterPro" id="IPR004193">
    <property type="entry name" value="Glyco_hydro_13_N"/>
</dbReference>
<dbReference type="NCBIfam" id="TIGR00217">
    <property type="entry name" value="malQ"/>
    <property type="match status" value="1"/>
</dbReference>
<name>A0ABS6HC36_9PROT</name>
<evidence type="ECO:0000313" key="8">
    <source>
        <dbReference type="Proteomes" id="UP000689967"/>
    </source>
</evidence>
<proteinExistence type="inferred from homology"/>
<gene>
    <name evidence="7" type="primary">glgX</name>
    <name evidence="7" type="ORF">JJQ90_15130</name>
</gene>
<dbReference type="Proteomes" id="UP000689967">
    <property type="component" value="Unassembled WGS sequence"/>
</dbReference>
<feature type="compositionally biased region" description="Polar residues" evidence="5">
    <location>
        <begin position="466"/>
        <end position="476"/>
    </location>
</feature>
<evidence type="ECO:0000256" key="4">
    <source>
        <dbReference type="RuleBase" id="RU361207"/>
    </source>
</evidence>
<evidence type="ECO:0000256" key="1">
    <source>
        <dbReference type="ARBA" id="ARBA00022676"/>
    </source>
</evidence>
<comment type="caution">
    <text evidence="7">The sequence shown here is derived from an EMBL/GenBank/DDBJ whole genome shotgun (WGS) entry which is preliminary data.</text>
</comment>
<dbReference type="SMART" id="SM00642">
    <property type="entry name" value="Aamy"/>
    <property type="match status" value="1"/>
</dbReference>
<dbReference type="InterPro" id="IPR044505">
    <property type="entry name" value="GlgX_Isoamylase_N_E_set"/>
</dbReference>
<evidence type="ECO:0000259" key="6">
    <source>
        <dbReference type="SMART" id="SM00642"/>
    </source>
</evidence>
<dbReference type="InterPro" id="IPR003385">
    <property type="entry name" value="Glyco_hydro_77"/>
</dbReference>
<protein>
    <recommendedName>
        <fullName evidence="4">4-alpha-glucanotransferase</fullName>
        <ecNumber evidence="4">2.4.1.25</ecNumber>
    </recommendedName>
    <alternativeName>
        <fullName evidence="4">Amylomaltase</fullName>
    </alternativeName>
    <alternativeName>
        <fullName evidence="4">Disproportionating enzyme</fullName>
    </alternativeName>
</protein>
<evidence type="ECO:0000256" key="5">
    <source>
        <dbReference type="SAM" id="MobiDB-lite"/>
    </source>
</evidence>
<comment type="catalytic activity">
    <reaction evidence="4">
        <text>Transfers a segment of a (1-&gt;4)-alpha-D-glucan to a new position in an acceptor, which may be glucose or a (1-&gt;4)-alpha-D-glucan.</text>
        <dbReference type="EC" id="2.4.1.25"/>
    </reaction>
</comment>
<reference evidence="7 8" key="1">
    <citation type="submission" date="2021-01" db="EMBL/GenBank/DDBJ databases">
        <title>Roseomonas sp. nov, a bacterium isolated from an oil production mixture in Yumen Oilfield.</title>
        <authorList>
            <person name="Wu D."/>
        </authorList>
    </citation>
    <scope>NUCLEOTIDE SEQUENCE [LARGE SCALE GENOMIC DNA]</scope>
    <source>
        <strain evidence="7 8">ROY-5-3</strain>
    </source>
</reference>
<dbReference type="Pfam" id="PF02446">
    <property type="entry name" value="Glyco_hydro_77"/>
    <property type="match status" value="1"/>
</dbReference>
<comment type="similarity">
    <text evidence="4">Belongs to the disproportionating enzyme family.</text>
</comment>
<dbReference type="InterPro" id="IPR011837">
    <property type="entry name" value="Glycogen_debranch_GlgX"/>
</dbReference>
<keyword evidence="1 4" id="KW-0328">Glycosyltransferase</keyword>
<dbReference type="CDD" id="cd11326">
    <property type="entry name" value="AmyAc_Glg_debranch"/>
    <property type="match status" value="1"/>
</dbReference>
<evidence type="ECO:0000256" key="2">
    <source>
        <dbReference type="ARBA" id="ARBA00022679"/>
    </source>
</evidence>
<dbReference type="NCBIfam" id="TIGR02100">
    <property type="entry name" value="glgX_debranch"/>
    <property type="match status" value="1"/>
</dbReference>
<dbReference type="CDD" id="cd02856">
    <property type="entry name" value="E_set_GDE_Isoamylase_N"/>
    <property type="match status" value="1"/>
</dbReference>
<keyword evidence="2 4" id="KW-0808">Transferase</keyword>
<keyword evidence="3 4" id="KW-0119">Carbohydrate metabolism</keyword>
<feature type="domain" description="Glycosyl hydrolase family 13 catalytic" evidence="6">
    <location>
        <begin position="153"/>
        <end position="554"/>
    </location>
</feature>
<accession>A0ABS6HC36</accession>
<dbReference type="EMBL" id="JAERQM010000004">
    <property type="protein sequence ID" value="MBU8545051.1"/>
    <property type="molecule type" value="Genomic_DNA"/>
</dbReference>
<feature type="compositionally biased region" description="Basic and acidic residues" evidence="5">
    <location>
        <begin position="454"/>
        <end position="465"/>
    </location>
</feature>
<evidence type="ECO:0000313" key="7">
    <source>
        <dbReference type="EMBL" id="MBU8545051.1"/>
    </source>
</evidence>
<dbReference type="Pfam" id="PF02922">
    <property type="entry name" value="CBM_48"/>
    <property type="match status" value="1"/>
</dbReference>